<evidence type="ECO:0000313" key="3">
    <source>
        <dbReference type="Proteomes" id="UP000054321"/>
    </source>
</evidence>
<gene>
    <name evidence="2" type="ORF">OIDMADRAFT_140732</name>
</gene>
<evidence type="ECO:0000256" key="1">
    <source>
        <dbReference type="ARBA" id="ARBA00022729"/>
    </source>
</evidence>
<reference evidence="2 3" key="1">
    <citation type="submission" date="2014-04" db="EMBL/GenBank/DDBJ databases">
        <authorList>
            <consortium name="DOE Joint Genome Institute"/>
            <person name="Kuo A."/>
            <person name="Martino E."/>
            <person name="Perotto S."/>
            <person name="Kohler A."/>
            <person name="Nagy L.G."/>
            <person name="Floudas D."/>
            <person name="Copeland A."/>
            <person name="Barry K.W."/>
            <person name="Cichocki N."/>
            <person name="Veneault-Fourrey C."/>
            <person name="LaButti K."/>
            <person name="Lindquist E.A."/>
            <person name="Lipzen A."/>
            <person name="Lundell T."/>
            <person name="Morin E."/>
            <person name="Murat C."/>
            <person name="Sun H."/>
            <person name="Tunlid A."/>
            <person name="Henrissat B."/>
            <person name="Grigoriev I.V."/>
            <person name="Hibbett D.S."/>
            <person name="Martin F."/>
            <person name="Nordberg H.P."/>
            <person name="Cantor M.N."/>
            <person name="Hua S.X."/>
        </authorList>
    </citation>
    <scope>NUCLEOTIDE SEQUENCE [LARGE SCALE GENOMIC DNA]</scope>
    <source>
        <strain evidence="2 3">Zn</strain>
    </source>
</reference>
<dbReference type="HOGENOM" id="CLU_015101_4_2_1"/>
<dbReference type="Proteomes" id="UP000054321">
    <property type="component" value="Unassembled WGS sequence"/>
</dbReference>
<reference evidence="3" key="2">
    <citation type="submission" date="2015-01" db="EMBL/GenBank/DDBJ databases">
        <title>Evolutionary Origins and Diversification of the Mycorrhizal Mutualists.</title>
        <authorList>
            <consortium name="DOE Joint Genome Institute"/>
            <consortium name="Mycorrhizal Genomics Consortium"/>
            <person name="Kohler A."/>
            <person name="Kuo A."/>
            <person name="Nagy L.G."/>
            <person name="Floudas D."/>
            <person name="Copeland A."/>
            <person name="Barry K.W."/>
            <person name="Cichocki N."/>
            <person name="Veneault-Fourrey C."/>
            <person name="LaButti K."/>
            <person name="Lindquist E.A."/>
            <person name="Lipzen A."/>
            <person name="Lundell T."/>
            <person name="Morin E."/>
            <person name="Murat C."/>
            <person name="Riley R."/>
            <person name="Ohm R."/>
            <person name="Sun H."/>
            <person name="Tunlid A."/>
            <person name="Henrissat B."/>
            <person name="Grigoriev I.V."/>
            <person name="Hibbett D.S."/>
            <person name="Martin F."/>
        </authorList>
    </citation>
    <scope>NUCLEOTIDE SEQUENCE [LARGE SCALE GENOMIC DNA]</scope>
    <source>
        <strain evidence="3">Zn</strain>
    </source>
</reference>
<dbReference type="PANTHER" id="PTHR45642">
    <property type="entry name" value="GDSL ESTERASE/LIPASE EXL3"/>
    <property type="match status" value="1"/>
</dbReference>
<dbReference type="AlphaFoldDB" id="A0A0C3HZM6"/>
<dbReference type="Gene3D" id="3.40.50.1110">
    <property type="entry name" value="SGNH hydrolase"/>
    <property type="match status" value="1"/>
</dbReference>
<sequence>MHTLVSFCRKFINIKAFIIGAFALIVTARPALRGFFDGGLAVNDRQILMGSSGDSYTSSEFNTSGVQPSLSQPFGNPSVGTSPDDLLGNPQTTAQTTANGPIWPMHLSVVYNTTTTLLYDFAVSGASIPDGYTIEILNEYEPQYASQFGQGSAQWNGNNSIFASWISINDINWCSSLFSSAPSNFSACLPPRLDMYFDLMASLYDSGARNYFFVNMPPLSRAPMVTQNGQDIIDNYREGVSLFNEKLFPEYVQTFTSTYNDVRTVIYDAFSLFSEILDNPTGYGFKDNSSYTCIGCTNGTRDF</sequence>
<dbReference type="OrthoDB" id="1600564at2759"/>
<accession>A0A0C3HZM6</accession>
<dbReference type="InParanoid" id="A0A0C3HZM6"/>
<name>A0A0C3HZM6_OIDMZ</name>
<keyword evidence="3" id="KW-1185">Reference proteome</keyword>
<protein>
    <submittedName>
        <fullName evidence="2">Carbohydrate esterase family 16 protein</fullName>
    </submittedName>
</protein>
<dbReference type="PANTHER" id="PTHR45642:SF139">
    <property type="entry name" value="SGNH HYDROLASE-TYPE ESTERASE DOMAIN-CONTAINING PROTEIN"/>
    <property type="match status" value="1"/>
</dbReference>
<proteinExistence type="predicted"/>
<dbReference type="InterPro" id="IPR050592">
    <property type="entry name" value="GDSL_lipolytic_enzyme"/>
</dbReference>
<dbReference type="EMBL" id="KN832870">
    <property type="protein sequence ID" value="KIN08305.1"/>
    <property type="molecule type" value="Genomic_DNA"/>
</dbReference>
<evidence type="ECO:0000313" key="2">
    <source>
        <dbReference type="EMBL" id="KIN08305.1"/>
    </source>
</evidence>
<keyword evidence="1" id="KW-0732">Signal</keyword>
<dbReference type="InterPro" id="IPR036514">
    <property type="entry name" value="SGNH_hydro_sf"/>
</dbReference>
<organism evidence="2 3">
    <name type="scientific">Oidiodendron maius (strain Zn)</name>
    <dbReference type="NCBI Taxonomy" id="913774"/>
    <lineage>
        <taxon>Eukaryota</taxon>
        <taxon>Fungi</taxon>
        <taxon>Dikarya</taxon>
        <taxon>Ascomycota</taxon>
        <taxon>Pezizomycotina</taxon>
        <taxon>Leotiomycetes</taxon>
        <taxon>Leotiomycetes incertae sedis</taxon>
        <taxon>Myxotrichaceae</taxon>
        <taxon>Oidiodendron</taxon>
    </lineage>
</organism>